<feature type="region of interest" description="Disordered" evidence="1">
    <location>
        <begin position="55"/>
        <end position="83"/>
    </location>
</feature>
<gene>
    <name evidence="3" type="ORF">FKW44_006520</name>
</gene>
<protein>
    <submittedName>
        <fullName evidence="3">LOC100160232</fullName>
    </submittedName>
</protein>
<keyword evidence="4" id="KW-1185">Reference proteome</keyword>
<evidence type="ECO:0000313" key="3">
    <source>
        <dbReference type="EMBL" id="QQP53886.1"/>
    </source>
</evidence>
<dbReference type="Gene3D" id="2.30.42.10">
    <property type="match status" value="1"/>
</dbReference>
<dbReference type="EMBL" id="CP045893">
    <property type="protein sequence ID" value="QQP53886.1"/>
    <property type="molecule type" value="Genomic_DNA"/>
</dbReference>
<dbReference type="OrthoDB" id="6022711at2759"/>
<proteinExistence type="predicted"/>
<dbReference type="PANTHER" id="PTHR11324">
    <property type="entry name" value="IL16-RELATED"/>
    <property type="match status" value="1"/>
</dbReference>
<organism evidence="3 4">
    <name type="scientific">Caligus rogercresseyi</name>
    <name type="common">Sea louse</name>
    <dbReference type="NCBI Taxonomy" id="217165"/>
    <lineage>
        <taxon>Eukaryota</taxon>
        <taxon>Metazoa</taxon>
        <taxon>Ecdysozoa</taxon>
        <taxon>Arthropoda</taxon>
        <taxon>Crustacea</taxon>
        <taxon>Multicrustacea</taxon>
        <taxon>Hexanauplia</taxon>
        <taxon>Copepoda</taxon>
        <taxon>Siphonostomatoida</taxon>
        <taxon>Caligidae</taxon>
        <taxon>Caligus</taxon>
    </lineage>
</organism>
<sequence>IINVNGKSLRGLSMEEAKDTLRRSGTAVDIILGRDGNSSDFEDFSVPSPLALGPVERRRRRRLPAVEPRPHSAPLDEQPMEGSTKTIIKIGSDKSKDSIEVIRKPSLIPRRPKSLSASIKTVEFEKGPGKKGLGFSVVGGTDSPKGSMGIFVKTIFTSGQAIEQGSLKEGKLREYVTRTQDPTY</sequence>
<feature type="domain" description="PDZ" evidence="2">
    <location>
        <begin position="1"/>
        <end position="36"/>
    </location>
</feature>
<dbReference type="AlphaFoldDB" id="A0A7T8QSW3"/>
<evidence type="ECO:0000256" key="1">
    <source>
        <dbReference type="SAM" id="MobiDB-lite"/>
    </source>
</evidence>
<feature type="non-terminal residue" evidence="3">
    <location>
        <position position="1"/>
    </location>
</feature>
<dbReference type="Proteomes" id="UP000595437">
    <property type="component" value="Chromosome 4"/>
</dbReference>
<dbReference type="SUPFAM" id="SSF50156">
    <property type="entry name" value="PDZ domain-like"/>
    <property type="match status" value="2"/>
</dbReference>
<evidence type="ECO:0000259" key="2">
    <source>
        <dbReference type="PROSITE" id="PS50106"/>
    </source>
</evidence>
<name>A0A7T8QSW3_CALRO</name>
<dbReference type="InterPro" id="IPR036034">
    <property type="entry name" value="PDZ_sf"/>
</dbReference>
<accession>A0A7T8QSW3</accession>
<feature type="domain" description="PDZ" evidence="2">
    <location>
        <begin position="121"/>
        <end position="170"/>
    </location>
</feature>
<dbReference type="PROSITE" id="PS50106">
    <property type="entry name" value="PDZ"/>
    <property type="match status" value="2"/>
</dbReference>
<dbReference type="PANTHER" id="PTHR11324:SF16">
    <property type="entry name" value="PDZ DOMAIN-CONTAINING PROTEIN 2"/>
    <property type="match status" value="1"/>
</dbReference>
<reference evidence="4" key="1">
    <citation type="submission" date="2021-01" db="EMBL/GenBank/DDBJ databases">
        <title>Caligus Genome Assembly.</title>
        <authorList>
            <person name="Gallardo-Escarate C."/>
        </authorList>
    </citation>
    <scope>NUCLEOTIDE SEQUENCE [LARGE SCALE GENOMIC DNA]</scope>
</reference>
<evidence type="ECO:0000313" key="4">
    <source>
        <dbReference type="Proteomes" id="UP000595437"/>
    </source>
</evidence>
<dbReference type="InterPro" id="IPR001478">
    <property type="entry name" value="PDZ"/>
</dbReference>